<comment type="pathway">
    <text evidence="1 14">Lipid metabolism; fatty acid biosynthesis.</text>
</comment>
<keyword evidence="5 14" id="KW-0444">Lipid biosynthesis</keyword>
<feature type="domain" description="Ketosynthase family 3 (KS3)" evidence="17">
    <location>
        <begin position="4"/>
        <end position="412"/>
    </location>
</feature>
<evidence type="ECO:0000256" key="1">
    <source>
        <dbReference type="ARBA" id="ARBA00005194"/>
    </source>
</evidence>
<comment type="catalytic activity">
    <reaction evidence="12 14">
        <text>(9Z)-hexadecenoyl-[ACP] + malonyl-[ACP] + H(+) = 3-oxo-(11Z)-octadecenoyl-[ACP] + holo-[ACP] + CO2</text>
        <dbReference type="Rhea" id="RHEA:55040"/>
        <dbReference type="Rhea" id="RHEA-COMP:9623"/>
        <dbReference type="Rhea" id="RHEA-COMP:9685"/>
        <dbReference type="Rhea" id="RHEA-COMP:10800"/>
        <dbReference type="Rhea" id="RHEA-COMP:14074"/>
        <dbReference type="ChEBI" id="CHEBI:15378"/>
        <dbReference type="ChEBI" id="CHEBI:16526"/>
        <dbReference type="ChEBI" id="CHEBI:64479"/>
        <dbReference type="ChEBI" id="CHEBI:78449"/>
        <dbReference type="ChEBI" id="CHEBI:83989"/>
        <dbReference type="ChEBI" id="CHEBI:138538"/>
        <dbReference type="EC" id="2.3.1.179"/>
    </reaction>
</comment>
<dbReference type="Gene3D" id="3.40.47.10">
    <property type="match status" value="1"/>
</dbReference>
<dbReference type="GO" id="GO:0004315">
    <property type="term" value="F:3-oxoacyl-[acyl-carrier-protein] synthase activity"/>
    <property type="evidence" value="ECO:0007669"/>
    <property type="project" value="UniProtKB-UniRule"/>
</dbReference>
<comment type="similarity">
    <text evidence="2 14 16">Belongs to the thiolase-like superfamily. Beta-ketoacyl-ACP synthases family.</text>
</comment>
<dbReference type="Proteomes" id="UP000282076">
    <property type="component" value="Unassembled WGS sequence"/>
</dbReference>
<dbReference type="CDD" id="cd00834">
    <property type="entry name" value="KAS_I_II"/>
    <property type="match status" value="1"/>
</dbReference>
<dbReference type="GO" id="GO:0005829">
    <property type="term" value="C:cytosol"/>
    <property type="evidence" value="ECO:0007669"/>
    <property type="project" value="TreeGrafter"/>
</dbReference>
<evidence type="ECO:0000256" key="3">
    <source>
        <dbReference type="ARBA" id="ARBA00012356"/>
    </source>
</evidence>
<evidence type="ECO:0000313" key="19">
    <source>
        <dbReference type="Proteomes" id="UP000282076"/>
    </source>
</evidence>
<comment type="catalytic activity">
    <reaction evidence="13 14">
        <text>a fatty acyl-[ACP] + malonyl-[ACP] + H(+) = a 3-oxoacyl-[ACP] + holo-[ACP] + CO2</text>
        <dbReference type="Rhea" id="RHEA:22836"/>
        <dbReference type="Rhea" id="RHEA-COMP:9623"/>
        <dbReference type="Rhea" id="RHEA-COMP:9685"/>
        <dbReference type="Rhea" id="RHEA-COMP:9916"/>
        <dbReference type="Rhea" id="RHEA-COMP:14125"/>
        <dbReference type="ChEBI" id="CHEBI:15378"/>
        <dbReference type="ChEBI" id="CHEBI:16526"/>
        <dbReference type="ChEBI" id="CHEBI:64479"/>
        <dbReference type="ChEBI" id="CHEBI:78449"/>
        <dbReference type="ChEBI" id="CHEBI:78776"/>
        <dbReference type="ChEBI" id="CHEBI:138651"/>
    </reaction>
</comment>
<dbReference type="NCBIfam" id="NF005589">
    <property type="entry name" value="PRK07314.1"/>
    <property type="match status" value="1"/>
</dbReference>
<dbReference type="EC" id="2.3.1.179" evidence="3 14"/>
<dbReference type="PIRSF" id="PIRSF000447">
    <property type="entry name" value="KAS_II"/>
    <property type="match status" value="1"/>
</dbReference>
<dbReference type="NCBIfam" id="TIGR03150">
    <property type="entry name" value="fabF"/>
    <property type="match status" value="1"/>
</dbReference>
<keyword evidence="9 14" id="KW-0275">Fatty acid biosynthesis</keyword>
<dbReference type="InterPro" id="IPR016039">
    <property type="entry name" value="Thiolase-like"/>
</dbReference>
<dbReference type="Pfam" id="PF02801">
    <property type="entry name" value="Ketoacyl-synt_C"/>
    <property type="match status" value="1"/>
</dbReference>
<proteinExistence type="inferred from homology"/>
<name>A0A494Y6X0_9BACL</name>
<dbReference type="InterPro" id="IPR018201">
    <property type="entry name" value="Ketoacyl_synth_AS"/>
</dbReference>
<dbReference type="InterPro" id="IPR000794">
    <property type="entry name" value="Beta-ketoacyl_synthase"/>
</dbReference>
<dbReference type="FunFam" id="3.40.47.10:FF:000018">
    <property type="entry name" value="3-oxoacyl-[acyl-carrier-protein] synthase 2"/>
    <property type="match status" value="1"/>
</dbReference>
<dbReference type="PANTHER" id="PTHR11712:SF336">
    <property type="entry name" value="3-OXOACYL-[ACYL-CARRIER-PROTEIN] SYNTHASE, MITOCHONDRIAL"/>
    <property type="match status" value="1"/>
</dbReference>
<keyword evidence="8" id="KW-0443">Lipid metabolism</keyword>
<dbReference type="SUPFAM" id="SSF53901">
    <property type="entry name" value="Thiolase-like"/>
    <property type="match status" value="2"/>
</dbReference>
<evidence type="ECO:0000256" key="10">
    <source>
        <dbReference type="ARBA" id="ARBA00023315"/>
    </source>
</evidence>
<evidence type="ECO:0000256" key="7">
    <source>
        <dbReference type="ARBA" id="ARBA00022832"/>
    </source>
</evidence>
<keyword evidence="10 14" id="KW-0012">Acyltransferase</keyword>
<evidence type="ECO:0000256" key="6">
    <source>
        <dbReference type="ARBA" id="ARBA00022679"/>
    </source>
</evidence>
<dbReference type="InterPro" id="IPR014030">
    <property type="entry name" value="Ketoacyl_synth_N"/>
</dbReference>
<gene>
    <name evidence="18" type="primary">fabF</name>
    <name evidence="18" type="ORF">D7Z26_01510</name>
</gene>
<evidence type="ECO:0000259" key="17">
    <source>
        <dbReference type="PROSITE" id="PS52004"/>
    </source>
</evidence>
<dbReference type="OrthoDB" id="9808669at2"/>
<organism evidence="18 19">
    <name type="scientific">Cohnella endophytica</name>
    <dbReference type="NCBI Taxonomy" id="2419778"/>
    <lineage>
        <taxon>Bacteria</taxon>
        <taxon>Bacillati</taxon>
        <taxon>Bacillota</taxon>
        <taxon>Bacilli</taxon>
        <taxon>Bacillales</taxon>
        <taxon>Paenibacillaceae</taxon>
        <taxon>Cohnella</taxon>
    </lineage>
</organism>
<evidence type="ECO:0000256" key="9">
    <source>
        <dbReference type="ARBA" id="ARBA00023160"/>
    </source>
</evidence>
<evidence type="ECO:0000256" key="16">
    <source>
        <dbReference type="RuleBase" id="RU003694"/>
    </source>
</evidence>
<evidence type="ECO:0000313" key="18">
    <source>
        <dbReference type="EMBL" id="RKP58342.1"/>
    </source>
</evidence>
<reference evidence="18 19" key="1">
    <citation type="submission" date="2018-10" db="EMBL/GenBank/DDBJ databases">
        <title>Cohnella sp. M2MS4P-1, whole genome shotgun sequence.</title>
        <authorList>
            <person name="Tuo L."/>
        </authorList>
    </citation>
    <scope>NUCLEOTIDE SEQUENCE [LARGE SCALE GENOMIC DNA]</scope>
    <source>
        <strain evidence="18 19">M2MS4P-1</strain>
    </source>
</reference>
<evidence type="ECO:0000256" key="13">
    <source>
        <dbReference type="ARBA" id="ARBA00047659"/>
    </source>
</evidence>
<comment type="caution">
    <text evidence="18">The sequence shown here is derived from an EMBL/GenBank/DDBJ whole genome shotgun (WGS) entry which is preliminary data.</text>
</comment>
<dbReference type="UniPathway" id="UPA00094"/>
<evidence type="ECO:0000256" key="12">
    <source>
        <dbReference type="ARBA" id="ARBA00047318"/>
    </source>
</evidence>
<evidence type="ECO:0000256" key="15">
    <source>
        <dbReference type="PIRSR" id="PIRSR000447-1"/>
    </source>
</evidence>
<sequence length="424" mass="45588">MELKKRVVVSGMGCVTPIGPDKESTWQNAIKGVSGINCLSDELTKDLSVKLAAELKGFDPLEYMDVKEARRTDRFIQLAIAAADEAVRDSGLIMGHNADPHRTGVWIGSGVGGITTFETGMREVVQKGYGRVSPFALPMFLPNMAASRVAIRLGARGFTGCTVTACASGSQSIGEAFRVIQRGEAEVMISGGAEAPICPIGLATFSAMRALSLQTDPSQGSRPFDKRRDGFVMGEGAGMLVLESWDHAQARGAEIHAELLGYGSCGEGFHIAAPRLDGSDWARAMFLALDDAELTPDRIQYINAHGTSTLLNDLTETRAIKEVYGPHAYDVCISSTKSMTGHLLGASGAVEAVLSVLALNKEIIPPTINYEEQDEEMDLDYTPNIARRKKLDAVMSNTFAFGGHNAVLIFSKNPHEIPTKRLLI</sequence>
<dbReference type="InterPro" id="IPR020841">
    <property type="entry name" value="PKS_Beta-ketoAc_synthase_dom"/>
</dbReference>
<dbReference type="GO" id="GO:0030497">
    <property type="term" value="P:fatty acid elongation"/>
    <property type="evidence" value="ECO:0007669"/>
    <property type="project" value="UniProtKB-ARBA"/>
</dbReference>
<evidence type="ECO:0000256" key="2">
    <source>
        <dbReference type="ARBA" id="ARBA00008467"/>
    </source>
</evidence>
<evidence type="ECO:0000256" key="11">
    <source>
        <dbReference type="ARBA" id="ARBA00024006"/>
    </source>
</evidence>
<dbReference type="AlphaFoldDB" id="A0A494Y6X0"/>
<comment type="function">
    <text evidence="11 14">Involved in the type II fatty acid elongation cycle. Catalyzes the elongation of a wide range of acyl-ACP by the addition of two carbons from malonyl-ACP to an acyl acceptor. Can efficiently catalyze the conversion of palmitoleoyl-ACP (cis-hexadec-9-enoyl-ACP) to cis-vaccenoyl-ACP (cis-octadec-11-enoyl-ACP), an essential step in the thermal regulation of fatty acid composition.</text>
</comment>
<evidence type="ECO:0000256" key="4">
    <source>
        <dbReference type="ARBA" id="ARBA00014657"/>
    </source>
</evidence>
<accession>A0A494Y6X0</accession>
<evidence type="ECO:0000256" key="14">
    <source>
        <dbReference type="PIRNR" id="PIRNR000447"/>
    </source>
</evidence>
<protein>
    <recommendedName>
        <fullName evidence="4 14">3-oxoacyl-[acyl-carrier-protein] synthase 2</fullName>
        <ecNumber evidence="3 14">2.3.1.179</ecNumber>
    </recommendedName>
</protein>
<keyword evidence="19" id="KW-1185">Reference proteome</keyword>
<dbReference type="SMART" id="SM00825">
    <property type="entry name" value="PKS_KS"/>
    <property type="match status" value="1"/>
</dbReference>
<dbReference type="EMBL" id="RBZM01000001">
    <property type="protein sequence ID" value="RKP58342.1"/>
    <property type="molecule type" value="Genomic_DNA"/>
</dbReference>
<dbReference type="InterPro" id="IPR017568">
    <property type="entry name" value="3-oxoacyl-ACP_synth-2"/>
</dbReference>
<dbReference type="PROSITE" id="PS52004">
    <property type="entry name" value="KS3_2"/>
    <property type="match status" value="1"/>
</dbReference>
<feature type="active site" description="For beta-ketoacyl synthase activity" evidence="15">
    <location>
        <position position="166"/>
    </location>
</feature>
<dbReference type="Pfam" id="PF00109">
    <property type="entry name" value="ketoacyl-synt"/>
    <property type="match status" value="1"/>
</dbReference>
<dbReference type="InterPro" id="IPR014031">
    <property type="entry name" value="Ketoacyl_synth_C"/>
</dbReference>
<dbReference type="PANTHER" id="PTHR11712">
    <property type="entry name" value="POLYKETIDE SYNTHASE-RELATED"/>
    <property type="match status" value="1"/>
</dbReference>
<evidence type="ECO:0000256" key="8">
    <source>
        <dbReference type="ARBA" id="ARBA00023098"/>
    </source>
</evidence>
<keyword evidence="7" id="KW-0276">Fatty acid metabolism</keyword>
<keyword evidence="6 14" id="KW-0808">Transferase</keyword>
<evidence type="ECO:0000256" key="5">
    <source>
        <dbReference type="ARBA" id="ARBA00022516"/>
    </source>
</evidence>
<dbReference type="FunFam" id="3.40.47.10:FF:000029">
    <property type="entry name" value="3-oxoacyl-[acyl-carrier-protein] synthase 1"/>
    <property type="match status" value="1"/>
</dbReference>
<dbReference type="PROSITE" id="PS00606">
    <property type="entry name" value="KS3_1"/>
    <property type="match status" value="1"/>
</dbReference>